<keyword evidence="2" id="KW-1185">Reference proteome</keyword>
<feature type="non-terminal residue" evidence="1">
    <location>
        <position position="154"/>
    </location>
</feature>
<dbReference type="EMBL" id="JAFCMP010000290">
    <property type="protein sequence ID" value="KAG5181861.1"/>
    <property type="molecule type" value="Genomic_DNA"/>
</dbReference>
<organism evidence="1 2">
    <name type="scientific">Tribonema minus</name>
    <dbReference type="NCBI Taxonomy" id="303371"/>
    <lineage>
        <taxon>Eukaryota</taxon>
        <taxon>Sar</taxon>
        <taxon>Stramenopiles</taxon>
        <taxon>Ochrophyta</taxon>
        <taxon>PX clade</taxon>
        <taxon>Xanthophyceae</taxon>
        <taxon>Tribonematales</taxon>
        <taxon>Tribonemataceae</taxon>
        <taxon>Tribonema</taxon>
    </lineage>
</organism>
<accession>A0A835YUM6</accession>
<reference evidence="1" key="1">
    <citation type="submission" date="2021-02" db="EMBL/GenBank/DDBJ databases">
        <title>First Annotated Genome of the Yellow-green Alga Tribonema minus.</title>
        <authorList>
            <person name="Mahan K.M."/>
        </authorList>
    </citation>
    <scope>NUCLEOTIDE SEQUENCE</scope>
    <source>
        <strain evidence="1">UTEX B ZZ1240</strain>
    </source>
</reference>
<evidence type="ECO:0000313" key="1">
    <source>
        <dbReference type="EMBL" id="KAG5181861.1"/>
    </source>
</evidence>
<gene>
    <name evidence="1" type="ORF">JKP88DRAFT_165223</name>
</gene>
<protein>
    <submittedName>
        <fullName evidence="1">Uncharacterized protein</fullName>
    </submittedName>
</protein>
<dbReference type="Proteomes" id="UP000664859">
    <property type="component" value="Unassembled WGS sequence"/>
</dbReference>
<name>A0A835YUM6_9STRA</name>
<proteinExistence type="predicted"/>
<comment type="caution">
    <text evidence="1">The sequence shown here is derived from an EMBL/GenBank/DDBJ whole genome shotgun (WGS) entry which is preliminary data.</text>
</comment>
<evidence type="ECO:0000313" key="2">
    <source>
        <dbReference type="Proteomes" id="UP000664859"/>
    </source>
</evidence>
<sequence>MNNRDKAAKRAGAASKKARVEIDKKDLLTSLRQLHRIKLLDGGFAYTEYRYARGASSGRLFIKGAGLQNLARPARHYLCAGFFRDWDMVSCHHAILLQLCGRHGIPCPKLAKYVENPKAFREKVRDALGCDYDTAKEFLIGLTYGAAPKLEGVP</sequence>
<dbReference type="AlphaFoldDB" id="A0A835YUM6"/>